<keyword evidence="4" id="KW-1185">Reference proteome</keyword>
<name>A0A6I8PM55_ORNAN</name>
<feature type="compositionally biased region" description="Basic and acidic residues" evidence="2">
    <location>
        <begin position="83"/>
        <end position="95"/>
    </location>
</feature>
<reference evidence="3" key="3">
    <citation type="submission" date="2025-09" db="UniProtKB">
        <authorList>
            <consortium name="Ensembl"/>
        </authorList>
    </citation>
    <scope>IDENTIFICATION</scope>
    <source>
        <strain evidence="3">Glennie</strain>
    </source>
</reference>
<dbReference type="PANTHER" id="PTHR13602">
    <property type="entry name" value="UPF0488 PROTEIN C8ORF33"/>
    <property type="match status" value="1"/>
</dbReference>
<organism evidence="3 4">
    <name type="scientific">Ornithorhynchus anatinus</name>
    <name type="common">Duckbill platypus</name>
    <dbReference type="NCBI Taxonomy" id="9258"/>
    <lineage>
        <taxon>Eukaryota</taxon>
        <taxon>Metazoa</taxon>
        <taxon>Chordata</taxon>
        <taxon>Craniata</taxon>
        <taxon>Vertebrata</taxon>
        <taxon>Euteleostomi</taxon>
        <taxon>Mammalia</taxon>
        <taxon>Monotremata</taxon>
        <taxon>Ornithorhynchidae</taxon>
        <taxon>Ornithorhynchus</taxon>
    </lineage>
</organism>
<dbReference type="OMA" id="HGAFRDQ"/>
<protein>
    <submittedName>
        <fullName evidence="3">Uncharacterized protein</fullName>
    </submittedName>
</protein>
<dbReference type="Bgee" id="ENSOANG00000048442">
    <property type="expression patterns" value="Expressed in fibroblast and 8 other cell types or tissues"/>
</dbReference>
<dbReference type="PANTHER" id="PTHR13602:SF2">
    <property type="entry name" value="UPF0488 PROTEIN C8ORF33"/>
    <property type="match status" value="1"/>
</dbReference>
<evidence type="ECO:0000313" key="4">
    <source>
        <dbReference type="Proteomes" id="UP000002279"/>
    </source>
</evidence>
<accession>A0A6I8PM55</accession>
<feature type="compositionally biased region" description="Low complexity" evidence="2">
    <location>
        <begin position="212"/>
        <end position="232"/>
    </location>
</feature>
<dbReference type="GeneTree" id="ENSGT00390000000306"/>
<evidence type="ECO:0000256" key="1">
    <source>
        <dbReference type="ARBA" id="ARBA00005707"/>
    </source>
</evidence>
<reference evidence="3" key="2">
    <citation type="submission" date="2025-08" db="UniProtKB">
        <authorList>
            <consortium name="Ensembl"/>
        </authorList>
    </citation>
    <scope>IDENTIFICATION</scope>
    <source>
        <strain evidence="3">Glennie</strain>
    </source>
</reference>
<evidence type="ECO:0000256" key="2">
    <source>
        <dbReference type="SAM" id="MobiDB-lite"/>
    </source>
</evidence>
<proteinExistence type="inferred from homology"/>
<gene>
    <name evidence="3" type="primary">C2H8orf33</name>
</gene>
<dbReference type="InterPro" id="IPR029274">
    <property type="entry name" value="DUF4615"/>
</dbReference>
<evidence type="ECO:0000313" key="3">
    <source>
        <dbReference type="Ensembl" id="ENSOANP00000053408.1"/>
    </source>
</evidence>
<comment type="similarity">
    <text evidence="1">Belongs to the UPF0488 family.</text>
</comment>
<feature type="compositionally biased region" description="Polar residues" evidence="2">
    <location>
        <begin position="106"/>
        <end position="119"/>
    </location>
</feature>
<dbReference type="InParanoid" id="A0A6I8PM55"/>
<dbReference type="AlphaFoldDB" id="A0A6I8PM55"/>
<dbReference type="Ensembl" id="ENSOANT00000074998.1">
    <property type="protein sequence ID" value="ENSOANP00000053408.1"/>
    <property type="gene ID" value="ENSOANG00000048442.1"/>
</dbReference>
<dbReference type="Pfam" id="PF15393">
    <property type="entry name" value="DUF4615"/>
    <property type="match status" value="1"/>
</dbReference>
<feature type="compositionally biased region" description="Pro residues" evidence="2">
    <location>
        <begin position="53"/>
        <end position="63"/>
    </location>
</feature>
<feature type="region of interest" description="Disordered" evidence="2">
    <location>
        <begin position="25"/>
        <end position="270"/>
    </location>
</feature>
<reference evidence="3 4" key="1">
    <citation type="journal article" date="2008" name="Nature">
        <title>Genome analysis of the platypus reveals unique signatures of evolution.</title>
        <authorList>
            <person name="Warren W.C."/>
            <person name="Hillier L.W."/>
            <person name="Marshall Graves J.A."/>
            <person name="Birney E."/>
            <person name="Ponting C.P."/>
            <person name="Grutzner F."/>
            <person name="Belov K."/>
            <person name="Miller W."/>
            <person name="Clarke L."/>
            <person name="Chinwalla A.T."/>
            <person name="Yang S.P."/>
            <person name="Heger A."/>
            <person name="Locke D.P."/>
            <person name="Miethke P."/>
            <person name="Waters P.D."/>
            <person name="Veyrunes F."/>
            <person name="Fulton L."/>
            <person name="Fulton B."/>
            <person name="Graves T."/>
            <person name="Wallis J."/>
            <person name="Puente X.S."/>
            <person name="Lopez-Otin C."/>
            <person name="Ordonez G.R."/>
            <person name="Eichler E.E."/>
            <person name="Chen L."/>
            <person name="Cheng Z."/>
            <person name="Deakin J.E."/>
            <person name="Alsop A."/>
            <person name="Thompson K."/>
            <person name="Kirby P."/>
            <person name="Papenfuss A.T."/>
            <person name="Wakefield M.J."/>
            <person name="Olender T."/>
            <person name="Lancet D."/>
            <person name="Huttley G.A."/>
            <person name="Smit A.F."/>
            <person name="Pask A."/>
            <person name="Temple-Smith P."/>
            <person name="Batzer M.A."/>
            <person name="Walker J.A."/>
            <person name="Konkel M.K."/>
            <person name="Harris R.S."/>
            <person name="Whittington C.M."/>
            <person name="Wong E.S."/>
            <person name="Gemmell N.J."/>
            <person name="Buschiazzo E."/>
            <person name="Vargas Jentzsch I.M."/>
            <person name="Merkel A."/>
            <person name="Schmitz J."/>
            <person name="Zemann A."/>
            <person name="Churakov G."/>
            <person name="Kriegs J.O."/>
            <person name="Brosius J."/>
            <person name="Murchison E.P."/>
            <person name="Sachidanandam R."/>
            <person name="Smith C."/>
            <person name="Hannon G.J."/>
            <person name="Tsend-Ayush E."/>
            <person name="McMillan D."/>
            <person name="Attenborough R."/>
            <person name="Rens W."/>
            <person name="Ferguson-Smith M."/>
            <person name="Lefevre C.M."/>
            <person name="Sharp J.A."/>
            <person name="Nicholas K.R."/>
            <person name="Ray D.A."/>
            <person name="Kube M."/>
            <person name="Reinhardt R."/>
            <person name="Pringle T.H."/>
            <person name="Taylor J."/>
            <person name="Jones R.C."/>
            <person name="Nixon B."/>
            <person name="Dacheux J.L."/>
            <person name="Niwa H."/>
            <person name="Sekita Y."/>
            <person name="Huang X."/>
            <person name="Stark A."/>
            <person name="Kheradpour P."/>
            <person name="Kellis M."/>
            <person name="Flicek P."/>
            <person name="Chen Y."/>
            <person name="Webber C."/>
            <person name="Hardison R."/>
            <person name="Nelson J."/>
            <person name="Hallsworth-Pepin K."/>
            <person name="Delehaunty K."/>
            <person name="Markovic C."/>
            <person name="Minx P."/>
            <person name="Feng Y."/>
            <person name="Kremitzki C."/>
            <person name="Mitreva M."/>
            <person name="Glasscock J."/>
            <person name="Wylie T."/>
            <person name="Wohldmann P."/>
            <person name="Thiru P."/>
            <person name="Nhan M.N."/>
            <person name="Pohl C.S."/>
            <person name="Smith S.M."/>
            <person name="Hou S."/>
            <person name="Nefedov M."/>
            <person name="de Jong P.J."/>
            <person name="Renfree M.B."/>
            <person name="Mardis E.R."/>
            <person name="Wilson R.K."/>
        </authorList>
    </citation>
    <scope>NUCLEOTIDE SEQUENCE [LARGE SCALE GENOMIC DNA]</scope>
    <source>
        <strain evidence="3 4">Glennie</strain>
    </source>
</reference>
<dbReference type="Proteomes" id="UP000002279">
    <property type="component" value="Chromosome 2"/>
</dbReference>
<sequence length="404" mass="43569">MDEGLSVCPVPAPWVLAEHCCGRRFPEAGEGGDGGTGAEPLPGPRALGREVPGPTPRPRPPTHPRMAGPGGRDGAAQGLFPDQLHRCIARLELERGPGPGPAAGSDFTSSCCPATTNGDFQLGCPEELEKNSAAARDPLTQSDPPARTSVRPQTPAVTGVLVPEGARPGLGECGALQPGVSGLPGAGGGLKEVAVSNQKKKKKKKKKEEVGRPQPQQPQQSRQPQKPQQSRQPPQPHQLGSPGRPAKQPSHGEPSLETAPPPQCPDPQLEEQLQREVDWCVEQLELGLRNQKSTPKQTEDARRALHILRSDKAVLARKRQLMRSLFGDYRAKMEAERRRQLQLMQAATKSARVLAVDTAARRRSGQVCRRRGEPSAWKHQGPGPRCPIEISVSTSPDEFCFNFF</sequence>